<sequence length="701" mass="79368">MPVTPDNAVARAANVCNVEMWETFNNLVISWIMSYVCESIAKSVMFIGTTSEIWSQLETRFSLSNGSRKYKLCKDMFGISQHGSFVKNAYVIIQQEESQKDVFNNGLPTIKTTTLLSKTGGKEKCTICGFKWHLPDKCWEKVSYPVWQHKYKNQVKYNQSKLNHKRTAASVKSGSNSFTFTSEQFENLIRNALKDMKPGETSGDCIDDELEFEGTCMGRKIGCMYHLLNVPIDQVDAKLRIEVEKSVNGSLFSCFAELKFDTKVKCIRSDNALKFVKGPCVVYLANQVIEHQTTYVDRPQQNGMVERKHRHILEAARALRISSSVLNNKIPYEKLLNKVPDYSNFRVFDSFDVASNPLRVVDKFSPKGRCIFHKHIFLFDESSSKSFFQPLPIVMPNHPVVYDNCKPVIDTNDDQVLLKETVIPNTPEVPSPTSSTSNTPEVSSSAIPTYSTTANTEPQIRNTLVTQKDPKGFKEAISDPGWCDAMNLRALEENGTWELIDLPSGKKAIRIHWIYKRKLKSDGYVDRKKARLVIQGNRQLKGVDYEETFAPVAKMGENVQDENFLSLKVCKLKKSLYGLKQTPRQWFAKLSSALLSFGYQQSKAYYSLFTKKNAEGCTAILLNVDDLMITGLEVTKPDLGLFISQKKYTLEMLHEAGVVNSRPCKLPTGPNLKLQADMGTLLQDPNVYTRYIGKLIYLTIT</sequence>
<dbReference type="PANTHER" id="PTHR42648:SF31">
    <property type="entry name" value="RNA-DIRECTED DNA POLYMERASE"/>
    <property type="match status" value="1"/>
</dbReference>
<evidence type="ECO:0000256" key="1">
    <source>
        <dbReference type="ARBA" id="ARBA00022723"/>
    </source>
</evidence>
<dbReference type="PANTHER" id="PTHR42648">
    <property type="entry name" value="TRANSPOSASE, PUTATIVE-RELATED"/>
    <property type="match status" value="1"/>
</dbReference>
<evidence type="ECO:0000256" key="3">
    <source>
        <dbReference type="SAM" id="MobiDB-lite"/>
    </source>
</evidence>
<dbReference type="GO" id="GO:0003676">
    <property type="term" value="F:nucleic acid binding"/>
    <property type="evidence" value="ECO:0007669"/>
    <property type="project" value="InterPro"/>
</dbReference>
<dbReference type="Pfam" id="PF07727">
    <property type="entry name" value="RVT_2"/>
    <property type="match status" value="2"/>
</dbReference>
<dbReference type="InterPro" id="IPR013103">
    <property type="entry name" value="RVT_2"/>
</dbReference>
<accession>A0A6L2P5K6</accession>
<reference evidence="5" key="1">
    <citation type="journal article" date="2019" name="Sci. Rep.">
        <title>Draft genome of Tanacetum cinerariifolium, the natural source of mosquito coil.</title>
        <authorList>
            <person name="Yamashiro T."/>
            <person name="Shiraishi A."/>
            <person name="Satake H."/>
            <person name="Nakayama K."/>
        </authorList>
    </citation>
    <scope>NUCLEOTIDE SEQUENCE</scope>
</reference>
<evidence type="ECO:0000256" key="2">
    <source>
        <dbReference type="ARBA" id="ARBA00022801"/>
    </source>
</evidence>
<dbReference type="SUPFAM" id="SSF53098">
    <property type="entry name" value="Ribonuclease H-like"/>
    <property type="match status" value="1"/>
</dbReference>
<protein>
    <recommendedName>
        <fullName evidence="4">Integrase catalytic domain-containing protein</fullName>
    </recommendedName>
</protein>
<dbReference type="InterPro" id="IPR001584">
    <property type="entry name" value="Integrase_cat-core"/>
</dbReference>
<gene>
    <name evidence="5" type="ORF">Tci_064560</name>
</gene>
<dbReference type="GO" id="GO:0046872">
    <property type="term" value="F:metal ion binding"/>
    <property type="evidence" value="ECO:0007669"/>
    <property type="project" value="UniProtKB-KW"/>
</dbReference>
<dbReference type="EMBL" id="BKCJ010010662">
    <property type="protein sequence ID" value="GEU92582.1"/>
    <property type="molecule type" value="Genomic_DNA"/>
</dbReference>
<feature type="compositionally biased region" description="Polar residues" evidence="3">
    <location>
        <begin position="446"/>
        <end position="459"/>
    </location>
</feature>
<proteinExistence type="predicted"/>
<dbReference type="InterPro" id="IPR039537">
    <property type="entry name" value="Retrotran_Ty1/copia-like"/>
</dbReference>
<evidence type="ECO:0000313" key="5">
    <source>
        <dbReference type="EMBL" id="GEU92582.1"/>
    </source>
</evidence>
<keyword evidence="1" id="KW-0479">Metal-binding</keyword>
<feature type="region of interest" description="Disordered" evidence="3">
    <location>
        <begin position="422"/>
        <end position="459"/>
    </location>
</feature>
<feature type="compositionally biased region" description="Low complexity" evidence="3">
    <location>
        <begin position="424"/>
        <end position="445"/>
    </location>
</feature>
<name>A0A6L2P5K6_TANCI</name>
<keyword evidence="2" id="KW-0378">Hydrolase</keyword>
<dbReference type="InterPro" id="IPR012337">
    <property type="entry name" value="RNaseH-like_sf"/>
</dbReference>
<dbReference type="GO" id="GO:0016787">
    <property type="term" value="F:hydrolase activity"/>
    <property type="evidence" value="ECO:0007669"/>
    <property type="project" value="UniProtKB-KW"/>
</dbReference>
<feature type="domain" description="Integrase catalytic" evidence="4">
    <location>
        <begin position="194"/>
        <end position="365"/>
    </location>
</feature>
<dbReference type="InterPro" id="IPR036397">
    <property type="entry name" value="RNaseH_sf"/>
</dbReference>
<dbReference type="AlphaFoldDB" id="A0A6L2P5K6"/>
<dbReference type="GO" id="GO:0015074">
    <property type="term" value="P:DNA integration"/>
    <property type="evidence" value="ECO:0007669"/>
    <property type="project" value="InterPro"/>
</dbReference>
<organism evidence="5">
    <name type="scientific">Tanacetum cinerariifolium</name>
    <name type="common">Dalmatian daisy</name>
    <name type="synonym">Chrysanthemum cinerariifolium</name>
    <dbReference type="NCBI Taxonomy" id="118510"/>
    <lineage>
        <taxon>Eukaryota</taxon>
        <taxon>Viridiplantae</taxon>
        <taxon>Streptophyta</taxon>
        <taxon>Embryophyta</taxon>
        <taxon>Tracheophyta</taxon>
        <taxon>Spermatophyta</taxon>
        <taxon>Magnoliopsida</taxon>
        <taxon>eudicotyledons</taxon>
        <taxon>Gunneridae</taxon>
        <taxon>Pentapetalae</taxon>
        <taxon>asterids</taxon>
        <taxon>campanulids</taxon>
        <taxon>Asterales</taxon>
        <taxon>Asteraceae</taxon>
        <taxon>Asteroideae</taxon>
        <taxon>Anthemideae</taxon>
        <taxon>Anthemidinae</taxon>
        <taxon>Tanacetum</taxon>
    </lineage>
</organism>
<dbReference type="Gene3D" id="3.30.420.10">
    <property type="entry name" value="Ribonuclease H-like superfamily/Ribonuclease H"/>
    <property type="match status" value="1"/>
</dbReference>
<evidence type="ECO:0000259" key="4">
    <source>
        <dbReference type="PROSITE" id="PS50994"/>
    </source>
</evidence>
<comment type="caution">
    <text evidence="5">The sequence shown here is derived from an EMBL/GenBank/DDBJ whole genome shotgun (WGS) entry which is preliminary data.</text>
</comment>
<dbReference type="PROSITE" id="PS50994">
    <property type="entry name" value="INTEGRASE"/>
    <property type="match status" value="1"/>
</dbReference>